<evidence type="ECO:0000256" key="5">
    <source>
        <dbReference type="ARBA" id="ARBA00023002"/>
    </source>
</evidence>
<dbReference type="SUPFAM" id="SSF51905">
    <property type="entry name" value="FAD/NAD(P)-binding domain"/>
    <property type="match status" value="1"/>
</dbReference>
<accession>A0ABS7JX68</accession>
<dbReference type="Pfam" id="PF00743">
    <property type="entry name" value="FMO-like"/>
    <property type="match status" value="1"/>
</dbReference>
<keyword evidence="5" id="KW-0560">Oxidoreductase</keyword>
<dbReference type="Proteomes" id="UP000782554">
    <property type="component" value="Unassembled WGS sequence"/>
</dbReference>
<keyword evidence="8" id="KW-1185">Reference proteome</keyword>
<dbReference type="Gene3D" id="3.50.50.60">
    <property type="entry name" value="FAD/NAD(P)-binding domain"/>
    <property type="match status" value="3"/>
</dbReference>
<keyword evidence="6" id="KW-0503">Monooxygenase</keyword>
<keyword evidence="3" id="KW-0285">Flavoprotein</keyword>
<evidence type="ECO:0000256" key="2">
    <source>
        <dbReference type="ARBA" id="ARBA00010139"/>
    </source>
</evidence>
<sequence length="518" mass="58651">MNVVGAIEGDEAATHVDVLIVGAGISGIGSAYHLQEQCPWASYAVLEMKDTFGGTWDTHKYPGVRSDSDLYTFGYRFKPWVGAPIASAEEILKYMGEVIDENGIGEHIRYGHQITSCAYSRDTGLWTVAATRLDDRAELTFTCNFLWMCQGYYDHENPYVPPEWEAKGLGDFKGDFVHAQNWVPDYDFSGKRVLVIGSGATAATVVPAFAEKAAHVTMLQRSPTYFFCSENKNELADRLREIGVDEPTVHRIVRQQIMYDQDQLTRRCQDEPEVVFEELKELVRAFTGKPDFEFEPHFTPKYRVWQQRLAFCPEGDVFKAAVAGKLTVVTDTIDRFTETGVRTSSGEEIQADLIVACTGFNLLVMGGIPFTVDGDAVDWADTVTYRGMMFTGVPNMAWVMGYFRASWTLRVDMMGDFVCGLLNHMRDRGVDRVEVQMRPEDEGMDILPWIESENFNPGYLMRGLDAMPRRGDKAEWRHNQDYWREREEIPAIAYDAPEFAYSGDRPIGTSRREEEVAA</sequence>
<dbReference type="EMBL" id="JAIGNU010000002">
    <property type="protein sequence ID" value="MBX7502253.1"/>
    <property type="molecule type" value="Genomic_DNA"/>
</dbReference>
<evidence type="ECO:0000313" key="8">
    <source>
        <dbReference type="Proteomes" id="UP000782554"/>
    </source>
</evidence>
<dbReference type="Pfam" id="PF13450">
    <property type="entry name" value="NAD_binding_8"/>
    <property type="match status" value="1"/>
</dbReference>
<comment type="cofactor">
    <cofactor evidence="1">
        <name>FAD</name>
        <dbReference type="ChEBI" id="CHEBI:57692"/>
    </cofactor>
</comment>
<evidence type="ECO:0000256" key="1">
    <source>
        <dbReference type="ARBA" id="ARBA00001974"/>
    </source>
</evidence>
<evidence type="ECO:0000313" key="7">
    <source>
        <dbReference type="EMBL" id="MBX7502253.1"/>
    </source>
</evidence>
<reference evidence="7 8" key="1">
    <citation type="submission" date="2021-08" db="EMBL/GenBank/DDBJ databases">
        <title>Comparative Genomics Analysis of the Genus Qipengyuania Reveals Extensive Genetic Diversity and Metabolic Versatility, Including the Description of Fifteen Novel Species.</title>
        <authorList>
            <person name="Liu Y."/>
        </authorList>
    </citation>
    <scope>NUCLEOTIDE SEQUENCE [LARGE SCALE GENOMIC DNA]</scope>
    <source>
        <strain evidence="7 8">YG27</strain>
    </source>
</reference>
<protein>
    <submittedName>
        <fullName evidence="7">NAD(P)/FAD-dependent oxidoreductase</fullName>
    </submittedName>
</protein>
<proteinExistence type="inferred from homology"/>
<evidence type="ECO:0000256" key="3">
    <source>
        <dbReference type="ARBA" id="ARBA00022630"/>
    </source>
</evidence>
<evidence type="ECO:0000256" key="6">
    <source>
        <dbReference type="ARBA" id="ARBA00023033"/>
    </source>
</evidence>
<dbReference type="PANTHER" id="PTHR43872">
    <property type="entry name" value="MONOOXYGENASE, PUTATIVE (AFU_ORTHOLOGUE AFUA_8G02570)-RELATED"/>
    <property type="match status" value="1"/>
</dbReference>
<dbReference type="InterPro" id="IPR036188">
    <property type="entry name" value="FAD/NAD-bd_sf"/>
</dbReference>
<comment type="similarity">
    <text evidence="2">Belongs to the FAD-binding monooxygenase family.</text>
</comment>
<name>A0ABS7JX68_9SPHN</name>
<comment type="caution">
    <text evidence="7">The sequence shown here is derived from an EMBL/GenBank/DDBJ whole genome shotgun (WGS) entry which is preliminary data.</text>
</comment>
<keyword evidence="4" id="KW-0274">FAD</keyword>
<dbReference type="InterPro" id="IPR051820">
    <property type="entry name" value="FAD-binding_MO"/>
</dbReference>
<evidence type="ECO:0000256" key="4">
    <source>
        <dbReference type="ARBA" id="ARBA00022827"/>
    </source>
</evidence>
<gene>
    <name evidence="7" type="ORF">K3181_12440</name>
</gene>
<dbReference type="RefSeq" id="WP_221603408.1">
    <property type="nucleotide sequence ID" value="NZ_JAIGNU010000002.1"/>
</dbReference>
<dbReference type="InterPro" id="IPR020946">
    <property type="entry name" value="Flavin_mOase-like"/>
</dbReference>
<organism evidence="7 8">
    <name type="scientific">Qipengyuania mesophila</name>
    <dbReference type="NCBI Taxonomy" id="2867246"/>
    <lineage>
        <taxon>Bacteria</taxon>
        <taxon>Pseudomonadati</taxon>
        <taxon>Pseudomonadota</taxon>
        <taxon>Alphaproteobacteria</taxon>
        <taxon>Sphingomonadales</taxon>
        <taxon>Erythrobacteraceae</taxon>
        <taxon>Qipengyuania</taxon>
    </lineage>
</organism>
<dbReference type="PANTHER" id="PTHR43872:SF1">
    <property type="entry name" value="MONOOXYGENASE, PUTATIVE (AFU_ORTHOLOGUE AFUA_8G02570)-RELATED"/>
    <property type="match status" value="1"/>
</dbReference>